<dbReference type="RefSeq" id="WP_102816433.1">
    <property type="nucleotide sequence ID" value="NZ_JAJGVD010000069.1"/>
</dbReference>
<sequence>MSKQRKKHSTVVLREQQYRHYRRKAMTTRLHHRPRVRALQKVKGLNGKKCRLFYRMYVQKMGMK</sequence>
<dbReference type="EMBL" id="LN887603">
    <property type="protein sequence ID" value="CUR41180.1"/>
    <property type="molecule type" value="Genomic_DNA"/>
</dbReference>
<name>A0A0U5FA75_LIMRT</name>
<accession>A0A0U5FA75</accession>
<dbReference type="Proteomes" id="UP000235484">
    <property type="component" value="Unassembled WGS sequence"/>
</dbReference>
<organism evidence="1 2">
    <name type="scientific">Limosilactobacillus reuteri</name>
    <name type="common">Lactobacillus reuteri</name>
    <dbReference type="NCBI Taxonomy" id="1598"/>
    <lineage>
        <taxon>Bacteria</taxon>
        <taxon>Bacillati</taxon>
        <taxon>Bacillota</taxon>
        <taxon>Bacilli</taxon>
        <taxon>Lactobacillales</taxon>
        <taxon>Lactobacillaceae</taxon>
        <taxon>Limosilactobacillus</taxon>
    </lineage>
</organism>
<reference evidence="2" key="1">
    <citation type="submission" date="2015-10" db="EMBL/GenBank/DDBJ databases">
        <authorList>
            <person name="Crossman L.C."/>
        </authorList>
    </citation>
    <scope>NUCLEOTIDE SEQUENCE [LARGE SCALE GENOMIC DNA]</scope>
    <source>
        <strain evidence="2">20-2</strain>
    </source>
</reference>
<gene>
    <name evidence="1" type="ORF">LRLP16767_LR202_01241</name>
</gene>
<proteinExistence type="predicted"/>
<protein>
    <submittedName>
        <fullName evidence="1">Uncharacterized protein</fullName>
    </submittedName>
</protein>
<dbReference type="AlphaFoldDB" id="A0A0U5FA75"/>
<evidence type="ECO:0000313" key="1">
    <source>
        <dbReference type="EMBL" id="CUR41180.1"/>
    </source>
</evidence>
<evidence type="ECO:0000313" key="2">
    <source>
        <dbReference type="Proteomes" id="UP000235484"/>
    </source>
</evidence>